<dbReference type="PROSITE" id="PS50931">
    <property type="entry name" value="HTH_LYSR"/>
    <property type="match status" value="1"/>
</dbReference>
<comment type="similarity">
    <text evidence="1">Belongs to the LysR transcriptional regulatory family.</text>
</comment>
<dbReference type="PANTHER" id="PTHR30346">
    <property type="entry name" value="TRANSCRIPTIONAL DUAL REGULATOR HCAR-RELATED"/>
    <property type="match status" value="1"/>
</dbReference>
<dbReference type="SUPFAM" id="SSF53850">
    <property type="entry name" value="Periplasmic binding protein-like II"/>
    <property type="match status" value="1"/>
</dbReference>
<dbReference type="RefSeq" id="WP_106990572.1">
    <property type="nucleotide sequence ID" value="NZ_KZ679090.1"/>
</dbReference>
<keyword evidence="2" id="KW-0805">Transcription regulation</keyword>
<keyword evidence="4" id="KW-0804">Transcription</keyword>
<dbReference type="OrthoDB" id="9775392at2"/>
<gene>
    <name evidence="6" type="ORF">C6N40_08430</name>
</gene>
<feature type="domain" description="HTH lysR-type" evidence="5">
    <location>
        <begin position="5"/>
        <end position="62"/>
    </location>
</feature>
<reference evidence="6 7" key="1">
    <citation type="submission" date="2018-03" db="EMBL/GenBank/DDBJ databases">
        <title>Arenimonas caeni sp. nov., isolated from activated sludge.</title>
        <authorList>
            <person name="Liu H."/>
        </authorList>
    </citation>
    <scope>NUCLEOTIDE SEQUENCE [LARGE SCALE GENOMIC DNA]</scope>
    <source>
        <strain evidence="7">z29</strain>
    </source>
</reference>
<dbReference type="Gene3D" id="3.40.190.10">
    <property type="entry name" value="Periplasmic binding protein-like II"/>
    <property type="match status" value="2"/>
</dbReference>
<proteinExistence type="inferred from homology"/>
<dbReference type="InterPro" id="IPR036388">
    <property type="entry name" value="WH-like_DNA-bd_sf"/>
</dbReference>
<organism evidence="6 7">
    <name type="scientific">Arenimonas caeni</name>
    <dbReference type="NCBI Taxonomy" id="2058085"/>
    <lineage>
        <taxon>Bacteria</taxon>
        <taxon>Pseudomonadati</taxon>
        <taxon>Pseudomonadota</taxon>
        <taxon>Gammaproteobacteria</taxon>
        <taxon>Lysobacterales</taxon>
        <taxon>Lysobacteraceae</taxon>
        <taxon>Arenimonas</taxon>
    </lineage>
</organism>
<dbReference type="AlphaFoldDB" id="A0A2P6M8E2"/>
<evidence type="ECO:0000313" key="7">
    <source>
        <dbReference type="Proteomes" id="UP000241736"/>
    </source>
</evidence>
<dbReference type="InterPro" id="IPR000847">
    <property type="entry name" value="LysR_HTH_N"/>
</dbReference>
<dbReference type="EMBL" id="PVLF01000012">
    <property type="protein sequence ID" value="PRH82269.1"/>
    <property type="molecule type" value="Genomic_DNA"/>
</dbReference>
<sequence length="317" mass="33864">MKPLPSLRHLEYLAALDEHGHFGRAAAACGASQSAFSAGIAELEQQLGVRIAERDRRHVLVTAAGRRLAARGRALLADARALVEMAGAEARPMSGEVGLGSIPTIAPFVMPRLMPALRKRFPELDLMLREDKTPALLEQLAQGRLDLLLIAFPYETPGCETMMLFRDAYLFACDRASPMAAVEAVRSRDIRSQSLMLLEPGHCLHSHALPVVEAAASAPEATFSATSLQTLVAMVAVGMGTTLLPQLAVDAGLLEGSQVVTRPLGYEGGKRTIGLAWRRNSARAAEFRKLGEAIQSWANSSGVGEPLAGLAQSIRKG</sequence>
<keyword evidence="3" id="KW-0238">DNA-binding</keyword>
<dbReference type="Gene3D" id="1.10.10.10">
    <property type="entry name" value="Winged helix-like DNA-binding domain superfamily/Winged helix DNA-binding domain"/>
    <property type="match status" value="1"/>
</dbReference>
<dbReference type="FunFam" id="1.10.10.10:FF:000001">
    <property type="entry name" value="LysR family transcriptional regulator"/>
    <property type="match status" value="1"/>
</dbReference>
<dbReference type="SUPFAM" id="SSF46785">
    <property type="entry name" value="Winged helix' DNA-binding domain"/>
    <property type="match status" value="1"/>
</dbReference>
<dbReference type="CDD" id="cd08411">
    <property type="entry name" value="PBP2_OxyR"/>
    <property type="match status" value="1"/>
</dbReference>
<name>A0A2P6M8E2_9GAMM</name>
<dbReference type="Pfam" id="PF00126">
    <property type="entry name" value="HTH_1"/>
    <property type="match status" value="1"/>
</dbReference>
<dbReference type="GO" id="GO:0032993">
    <property type="term" value="C:protein-DNA complex"/>
    <property type="evidence" value="ECO:0007669"/>
    <property type="project" value="TreeGrafter"/>
</dbReference>
<keyword evidence="7" id="KW-1185">Reference proteome</keyword>
<dbReference type="Pfam" id="PF03466">
    <property type="entry name" value="LysR_substrate"/>
    <property type="match status" value="1"/>
</dbReference>
<protein>
    <submittedName>
        <fullName evidence="6">Hydrogen peroxide-inducible genes activator</fullName>
    </submittedName>
</protein>
<dbReference type="PANTHER" id="PTHR30346:SF10">
    <property type="entry name" value="TRANSCRIPTIONAL REGULATOR OF OXIDATIVE STRESS OXYR"/>
    <property type="match status" value="1"/>
</dbReference>
<evidence type="ECO:0000313" key="6">
    <source>
        <dbReference type="EMBL" id="PRH82269.1"/>
    </source>
</evidence>
<comment type="caution">
    <text evidence="6">The sequence shown here is derived from an EMBL/GenBank/DDBJ whole genome shotgun (WGS) entry which is preliminary data.</text>
</comment>
<evidence type="ECO:0000256" key="3">
    <source>
        <dbReference type="ARBA" id="ARBA00023125"/>
    </source>
</evidence>
<evidence type="ECO:0000256" key="2">
    <source>
        <dbReference type="ARBA" id="ARBA00023015"/>
    </source>
</evidence>
<accession>A0A2P6M8E2</accession>
<evidence type="ECO:0000259" key="5">
    <source>
        <dbReference type="PROSITE" id="PS50931"/>
    </source>
</evidence>
<dbReference type="InterPro" id="IPR005119">
    <property type="entry name" value="LysR_subst-bd"/>
</dbReference>
<evidence type="ECO:0000256" key="1">
    <source>
        <dbReference type="ARBA" id="ARBA00009437"/>
    </source>
</evidence>
<dbReference type="GO" id="GO:0003700">
    <property type="term" value="F:DNA-binding transcription factor activity"/>
    <property type="evidence" value="ECO:0007669"/>
    <property type="project" value="InterPro"/>
</dbReference>
<dbReference type="Proteomes" id="UP000241736">
    <property type="component" value="Unassembled WGS sequence"/>
</dbReference>
<dbReference type="GO" id="GO:0003677">
    <property type="term" value="F:DNA binding"/>
    <property type="evidence" value="ECO:0007669"/>
    <property type="project" value="UniProtKB-KW"/>
</dbReference>
<dbReference type="InterPro" id="IPR036390">
    <property type="entry name" value="WH_DNA-bd_sf"/>
</dbReference>
<evidence type="ECO:0000256" key="4">
    <source>
        <dbReference type="ARBA" id="ARBA00023163"/>
    </source>
</evidence>